<accession>A0AAE1TUD0</accession>
<dbReference type="GO" id="GO:0015031">
    <property type="term" value="P:protein transport"/>
    <property type="evidence" value="ECO:0007669"/>
    <property type="project" value="UniProtKB-KW"/>
</dbReference>
<gene>
    <name evidence="8" type="ORF">Pmani_029536</name>
</gene>
<comment type="caution">
    <text evidence="8">The sequence shown here is derived from an EMBL/GenBank/DDBJ whole genome shotgun (WGS) entry which is preliminary data.</text>
</comment>
<evidence type="ECO:0000313" key="9">
    <source>
        <dbReference type="Proteomes" id="UP001292094"/>
    </source>
</evidence>
<evidence type="ECO:0000256" key="4">
    <source>
        <dbReference type="ARBA" id="ARBA00023054"/>
    </source>
</evidence>
<dbReference type="SMART" id="SM00397">
    <property type="entry name" value="t_SNARE"/>
    <property type="match status" value="2"/>
</dbReference>
<evidence type="ECO:0000256" key="5">
    <source>
        <dbReference type="SAM" id="Coils"/>
    </source>
</evidence>
<dbReference type="GO" id="GO:0019905">
    <property type="term" value="F:syntaxin binding"/>
    <property type="evidence" value="ECO:0007669"/>
    <property type="project" value="TreeGrafter"/>
</dbReference>
<protein>
    <recommendedName>
        <fullName evidence="7">t-SNARE coiled-coil homology domain-containing protein</fullName>
    </recommendedName>
</protein>
<dbReference type="EMBL" id="JAWZYT010003503">
    <property type="protein sequence ID" value="KAK4298097.1"/>
    <property type="molecule type" value="Genomic_DNA"/>
</dbReference>
<evidence type="ECO:0000313" key="8">
    <source>
        <dbReference type="EMBL" id="KAK4298097.1"/>
    </source>
</evidence>
<dbReference type="GO" id="GO:0005484">
    <property type="term" value="F:SNAP receptor activity"/>
    <property type="evidence" value="ECO:0007669"/>
    <property type="project" value="TreeGrafter"/>
</dbReference>
<feature type="compositionally biased region" description="Polar residues" evidence="6">
    <location>
        <begin position="155"/>
        <end position="175"/>
    </location>
</feature>
<dbReference type="CDD" id="cd15856">
    <property type="entry name" value="SNARE_SNAP29C"/>
    <property type="match status" value="1"/>
</dbReference>
<dbReference type="FunFam" id="1.20.5.110:FF:000041">
    <property type="entry name" value="Synaptosomal-associated protein 29"/>
    <property type="match status" value="1"/>
</dbReference>
<dbReference type="GO" id="GO:0031201">
    <property type="term" value="C:SNARE complex"/>
    <property type="evidence" value="ECO:0007669"/>
    <property type="project" value="TreeGrafter"/>
</dbReference>
<dbReference type="PANTHER" id="PTHR19305:SF9">
    <property type="entry name" value="SYNAPTOSOMAL-ASSOCIATED PROTEIN 29"/>
    <property type="match status" value="1"/>
</dbReference>
<keyword evidence="9" id="KW-1185">Reference proteome</keyword>
<evidence type="ECO:0000256" key="3">
    <source>
        <dbReference type="ARBA" id="ARBA00022927"/>
    </source>
</evidence>
<dbReference type="SUPFAM" id="SSF58038">
    <property type="entry name" value="SNARE fusion complex"/>
    <property type="match status" value="2"/>
</dbReference>
<feature type="coiled-coil region" evidence="5">
    <location>
        <begin position="36"/>
        <end position="63"/>
    </location>
</feature>
<comment type="similarity">
    <text evidence="1">Belongs to the SNAP-25 family.</text>
</comment>
<keyword evidence="3" id="KW-0653">Protein transport</keyword>
<name>A0AAE1TUD0_9EUCA</name>
<dbReference type="PANTHER" id="PTHR19305">
    <property type="entry name" value="SYNAPTOSOMAL ASSOCIATED PROTEIN"/>
    <property type="match status" value="1"/>
</dbReference>
<keyword evidence="2" id="KW-0813">Transport</keyword>
<dbReference type="Proteomes" id="UP001292094">
    <property type="component" value="Unassembled WGS sequence"/>
</dbReference>
<feature type="domain" description="T-SNARE coiled-coil homology" evidence="7">
    <location>
        <begin position="210"/>
        <end position="272"/>
    </location>
</feature>
<feature type="compositionally biased region" description="Pro residues" evidence="6">
    <location>
        <begin position="144"/>
        <end position="154"/>
    </location>
</feature>
<dbReference type="PROSITE" id="PS50192">
    <property type="entry name" value="T_SNARE"/>
    <property type="match status" value="1"/>
</dbReference>
<organism evidence="8 9">
    <name type="scientific">Petrolisthes manimaculis</name>
    <dbReference type="NCBI Taxonomy" id="1843537"/>
    <lineage>
        <taxon>Eukaryota</taxon>
        <taxon>Metazoa</taxon>
        <taxon>Ecdysozoa</taxon>
        <taxon>Arthropoda</taxon>
        <taxon>Crustacea</taxon>
        <taxon>Multicrustacea</taxon>
        <taxon>Malacostraca</taxon>
        <taxon>Eumalacostraca</taxon>
        <taxon>Eucarida</taxon>
        <taxon>Decapoda</taxon>
        <taxon>Pleocyemata</taxon>
        <taxon>Anomura</taxon>
        <taxon>Galatheoidea</taxon>
        <taxon>Porcellanidae</taxon>
        <taxon>Petrolisthes</taxon>
    </lineage>
</organism>
<sequence length="275" mass="30555">MSKYTDDALASEFMWGGGATYLAADRLPSSQPDTHTDEMEIRRQELLRQMREVEQRTVQSSKNCLGLLSDTEKVGIETAEELVKQREQLVNTDCKLDHINATLKDTQTDINGIKSVFSSLRNWWSAPKKEETEEEKKKKKSPSTPAPTPAPPSANPNLGSAYQSSHSSVLATQKASPHPTLTLKGLDGDSDDLSHSDDLSLQTDFKARSKAINQRLDNDLDDMSAGLSRIRGLAVGLGTEIEDQNQMIDRIHSKAERADFNISSQNSQMKKIIKR</sequence>
<dbReference type="GO" id="GO:0016082">
    <property type="term" value="P:synaptic vesicle priming"/>
    <property type="evidence" value="ECO:0007669"/>
    <property type="project" value="TreeGrafter"/>
</dbReference>
<evidence type="ECO:0000256" key="6">
    <source>
        <dbReference type="SAM" id="MobiDB-lite"/>
    </source>
</evidence>
<evidence type="ECO:0000259" key="7">
    <source>
        <dbReference type="PROSITE" id="PS50192"/>
    </source>
</evidence>
<feature type="region of interest" description="Disordered" evidence="6">
    <location>
        <begin position="126"/>
        <end position="196"/>
    </location>
</feature>
<proteinExistence type="inferred from homology"/>
<evidence type="ECO:0000256" key="2">
    <source>
        <dbReference type="ARBA" id="ARBA00022448"/>
    </source>
</evidence>
<dbReference type="InterPro" id="IPR000727">
    <property type="entry name" value="T_SNARE_dom"/>
</dbReference>
<dbReference type="GO" id="GO:0031629">
    <property type="term" value="P:synaptic vesicle fusion to presynaptic active zone membrane"/>
    <property type="evidence" value="ECO:0007669"/>
    <property type="project" value="TreeGrafter"/>
</dbReference>
<evidence type="ECO:0000256" key="1">
    <source>
        <dbReference type="ARBA" id="ARBA00009480"/>
    </source>
</evidence>
<reference evidence="8" key="1">
    <citation type="submission" date="2023-11" db="EMBL/GenBank/DDBJ databases">
        <title>Genome assemblies of two species of porcelain crab, Petrolisthes cinctipes and Petrolisthes manimaculis (Anomura: Porcellanidae).</title>
        <authorList>
            <person name="Angst P."/>
        </authorList>
    </citation>
    <scope>NUCLEOTIDE SEQUENCE</scope>
    <source>
        <strain evidence="8">PB745_02</strain>
        <tissue evidence="8">Gill</tissue>
    </source>
</reference>
<dbReference type="GO" id="GO:0005886">
    <property type="term" value="C:plasma membrane"/>
    <property type="evidence" value="ECO:0007669"/>
    <property type="project" value="TreeGrafter"/>
</dbReference>
<keyword evidence="4 5" id="KW-0175">Coiled coil</keyword>
<dbReference type="Gene3D" id="1.20.5.110">
    <property type="match status" value="2"/>
</dbReference>
<dbReference type="GO" id="GO:0098793">
    <property type="term" value="C:presynapse"/>
    <property type="evidence" value="ECO:0007669"/>
    <property type="project" value="GOC"/>
</dbReference>
<feature type="compositionally biased region" description="Basic and acidic residues" evidence="6">
    <location>
        <begin position="127"/>
        <end position="136"/>
    </location>
</feature>
<dbReference type="AlphaFoldDB" id="A0AAE1TUD0"/>